<gene>
    <name evidence="1" type="ORF">STAS_29243</name>
</gene>
<name>A0A5A7R655_STRAF</name>
<dbReference type="AlphaFoldDB" id="A0A5A7R655"/>
<dbReference type="EMBL" id="BKCP01009959">
    <property type="protein sequence ID" value="GER51824.1"/>
    <property type="molecule type" value="Genomic_DNA"/>
</dbReference>
<accession>A0A5A7R655</accession>
<dbReference type="Proteomes" id="UP000325081">
    <property type="component" value="Unassembled WGS sequence"/>
</dbReference>
<evidence type="ECO:0000313" key="1">
    <source>
        <dbReference type="EMBL" id="GER51824.1"/>
    </source>
</evidence>
<proteinExistence type="predicted"/>
<comment type="caution">
    <text evidence="1">The sequence shown here is derived from an EMBL/GenBank/DDBJ whole genome shotgun (WGS) entry which is preliminary data.</text>
</comment>
<organism evidence="1 2">
    <name type="scientific">Striga asiatica</name>
    <name type="common">Asiatic witchweed</name>
    <name type="synonym">Buchnera asiatica</name>
    <dbReference type="NCBI Taxonomy" id="4170"/>
    <lineage>
        <taxon>Eukaryota</taxon>
        <taxon>Viridiplantae</taxon>
        <taxon>Streptophyta</taxon>
        <taxon>Embryophyta</taxon>
        <taxon>Tracheophyta</taxon>
        <taxon>Spermatophyta</taxon>
        <taxon>Magnoliopsida</taxon>
        <taxon>eudicotyledons</taxon>
        <taxon>Gunneridae</taxon>
        <taxon>Pentapetalae</taxon>
        <taxon>asterids</taxon>
        <taxon>lamiids</taxon>
        <taxon>Lamiales</taxon>
        <taxon>Orobanchaceae</taxon>
        <taxon>Buchnereae</taxon>
        <taxon>Striga</taxon>
    </lineage>
</organism>
<evidence type="ECO:0000313" key="2">
    <source>
        <dbReference type="Proteomes" id="UP000325081"/>
    </source>
</evidence>
<sequence length="129" mass="14660">MAGYRLNIDSAVTTVTQKIRHFGAELDSVIEAEVEKLLKADHILPIPFPGGVGGAGRDCVRWYAAEHEKDTIMHGWQLQDVQGYRQWSRLIADDFLLFLGMIIFSQGYEYIPRDFLLYDWSPAPIHHGG</sequence>
<protein>
    <submittedName>
        <fullName evidence="1">Disease resistance protein</fullName>
    </submittedName>
</protein>
<reference evidence="2" key="1">
    <citation type="journal article" date="2019" name="Curr. Biol.">
        <title>Genome Sequence of Striga asiatica Provides Insight into the Evolution of Plant Parasitism.</title>
        <authorList>
            <person name="Yoshida S."/>
            <person name="Kim S."/>
            <person name="Wafula E.K."/>
            <person name="Tanskanen J."/>
            <person name="Kim Y.M."/>
            <person name="Honaas L."/>
            <person name="Yang Z."/>
            <person name="Spallek T."/>
            <person name="Conn C.E."/>
            <person name="Ichihashi Y."/>
            <person name="Cheong K."/>
            <person name="Cui S."/>
            <person name="Der J.P."/>
            <person name="Gundlach H."/>
            <person name="Jiao Y."/>
            <person name="Hori C."/>
            <person name="Ishida J.K."/>
            <person name="Kasahara H."/>
            <person name="Kiba T."/>
            <person name="Kim M.S."/>
            <person name="Koo N."/>
            <person name="Laohavisit A."/>
            <person name="Lee Y.H."/>
            <person name="Lumba S."/>
            <person name="McCourt P."/>
            <person name="Mortimer J.C."/>
            <person name="Mutuku J.M."/>
            <person name="Nomura T."/>
            <person name="Sasaki-Sekimoto Y."/>
            <person name="Seto Y."/>
            <person name="Wang Y."/>
            <person name="Wakatake T."/>
            <person name="Sakakibara H."/>
            <person name="Demura T."/>
            <person name="Yamaguchi S."/>
            <person name="Yoneyama K."/>
            <person name="Manabe R.I."/>
            <person name="Nelson D.C."/>
            <person name="Schulman A.H."/>
            <person name="Timko M.P."/>
            <person name="dePamphilis C.W."/>
            <person name="Choi D."/>
            <person name="Shirasu K."/>
        </authorList>
    </citation>
    <scope>NUCLEOTIDE SEQUENCE [LARGE SCALE GENOMIC DNA]</scope>
    <source>
        <strain evidence="2">cv. UVA1</strain>
    </source>
</reference>
<keyword evidence="2" id="KW-1185">Reference proteome</keyword>